<feature type="repeat" description="ANK" evidence="3">
    <location>
        <begin position="57"/>
        <end position="89"/>
    </location>
</feature>
<dbReference type="Pfam" id="PF12796">
    <property type="entry name" value="Ank_2"/>
    <property type="match status" value="2"/>
</dbReference>
<keyword evidence="1" id="KW-0677">Repeat</keyword>
<dbReference type="PROSITE" id="PS50297">
    <property type="entry name" value="ANK_REP_REGION"/>
    <property type="match status" value="3"/>
</dbReference>
<evidence type="ECO:0000256" key="3">
    <source>
        <dbReference type="PROSITE-ProRule" id="PRU00023"/>
    </source>
</evidence>
<dbReference type="OrthoDB" id="7464126at2759"/>
<feature type="repeat" description="ANK" evidence="3">
    <location>
        <begin position="90"/>
        <end position="122"/>
    </location>
</feature>
<organism evidence="4 5">
    <name type="scientific">Hydatigena taeniaeformis</name>
    <name type="common">Feline tapeworm</name>
    <name type="synonym">Taenia taeniaeformis</name>
    <dbReference type="NCBI Taxonomy" id="6205"/>
    <lineage>
        <taxon>Eukaryota</taxon>
        <taxon>Metazoa</taxon>
        <taxon>Spiralia</taxon>
        <taxon>Lophotrochozoa</taxon>
        <taxon>Platyhelminthes</taxon>
        <taxon>Cestoda</taxon>
        <taxon>Eucestoda</taxon>
        <taxon>Cyclophyllidea</taxon>
        <taxon>Taeniidae</taxon>
        <taxon>Hydatigera</taxon>
    </lineage>
</organism>
<protein>
    <submittedName>
        <fullName evidence="4">Uncharacterized protein</fullName>
    </submittedName>
</protein>
<feature type="repeat" description="ANK" evidence="3">
    <location>
        <begin position="24"/>
        <end position="56"/>
    </location>
</feature>
<dbReference type="PANTHER" id="PTHR24198">
    <property type="entry name" value="ANKYRIN REPEAT AND PROTEIN KINASE DOMAIN-CONTAINING PROTEIN"/>
    <property type="match status" value="1"/>
</dbReference>
<evidence type="ECO:0000313" key="4">
    <source>
        <dbReference type="EMBL" id="VDM21927.1"/>
    </source>
</evidence>
<dbReference type="Pfam" id="PF00023">
    <property type="entry name" value="Ank"/>
    <property type="match status" value="1"/>
</dbReference>
<dbReference type="PROSITE" id="PS50088">
    <property type="entry name" value="ANK_REPEAT"/>
    <property type="match status" value="5"/>
</dbReference>
<feature type="repeat" description="ANK" evidence="3">
    <location>
        <begin position="157"/>
        <end position="189"/>
    </location>
</feature>
<evidence type="ECO:0000313" key="5">
    <source>
        <dbReference type="Proteomes" id="UP000274429"/>
    </source>
</evidence>
<dbReference type="SUPFAM" id="SSF48403">
    <property type="entry name" value="Ankyrin repeat"/>
    <property type="match status" value="1"/>
</dbReference>
<feature type="repeat" description="ANK" evidence="3">
    <location>
        <begin position="223"/>
        <end position="255"/>
    </location>
</feature>
<dbReference type="SMART" id="SM00248">
    <property type="entry name" value="ANK"/>
    <property type="match status" value="7"/>
</dbReference>
<sequence>MNDAFRVERLIQRAVSPNTLNVAEGKSALMIAAENDCYETMQVLLDHGASVTQTDKFDNIALHYAALAGHFNAVALLLDHHSPLNVVNSSQCTPLMSAAKAGHAAIIRLLLNNDAEMTWELNDNNESALTLAASTGCPETVELILKSVPRNSRCVGALNVALRQAVKSDSKAAVQMLINHGADVNHSDEDNSEVIFEAVKRGCARMARCLKANGAQIDVFDKEGYTPLMRATKANDVEMVVTLIALGTDLGLRYLLAILCVHFKYLET</sequence>
<dbReference type="InterPro" id="IPR002110">
    <property type="entry name" value="Ankyrin_rpt"/>
</dbReference>
<keyword evidence="2 3" id="KW-0040">ANK repeat</keyword>
<dbReference type="Proteomes" id="UP000274429">
    <property type="component" value="Unassembled WGS sequence"/>
</dbReference>
<dbReference type="AlphaFoldDB" id="A0A3P7F096"/>
<accession>A0A3P7F096</accession>
<gene>
    <name evidence="4" type="ORF">TTAC_LOCUS3086</name>
</gene>
<keyword evidence="5" id="KW-1185">Reference proteome</keyword>
<evidence type="ECO:0000256" key="1">
    <source>
        <dbReference type="ARBA" id="ARBA00022737"/>
    </source>
</evidence>
<proteinExistence type="predicted"/>
<name>A0A3P7F096_HYDTA</name>
<dbReference type="PANTHER" id="PTHR24198:SF165">
    <property type="entry name" value="ANKYRIN REPEAT-CONTAINING PROTEIN-RELATED"/>
    <property type="match status" value="1"/>
</dbReference>
<dbReference type="EMBL" id="UYWX01001905">
    <property type="protein sequence ID" value="VDM21927.1"/>
    <property type="molecule type" value="Genomic_DNA"/>
</dbReference>
<evidence type="ECO:0000256" key="2">
    <source>
        <dbReference type="ARBA" id="ARBA00023043"/>
    </source>
</evidence>
<dbReference type="Gene3D" id="1.25.40.20">
    <property type="entry name" value="Ankyrin repeat-containing domain"/>
    <property type="match status" value="2"/>
</dbReference>
<reference evidence="4 5" key="1">
    <citation type="submission" date="2018-11" db="EMBL/GenBank/DDBJ databases">
        <authorList>
            <consortium name="Pathogen Informatics"/>
        </authorList>
    </citation>
    <scope>NUCLEOTIDE SEQUENCE [LARGE SCALE GENOMIC DNA]</scope>
</reference>
<dbReference type="InterPro" id="IPR036770">
    <property type="entry name" value="Ankyrin_rpt-contain_sf"/>
</dbReference>